<dbReference type="AlphaFoldDB" id="A0A6A6T6Q0"/>
<dbReference type="Pfam" id="PF09766">
    <property type="entry name" value="FmiP_Thoc5"/>
    <property type="match status" value="1"/>
</dbReference>
<evidence type="ECO:0000256" key="3">
    <source>
        <dbReference type="ARBA" id="ARBA00023242"/>
    </source>
</evidence>
<protein>
    <recommendedName>
        <fullName evidence="7">Fms interacting protein</fullName>
    </recommendedName>
</protein>
<name>A0A6A6T6Q0_9PLEO</name>
<sequence length="218" mass="25013">MSVRAQLKTSHNAQLYTANSNLALLITQLVDYQIAHPRTADATSRAAIEAEKKAARELDKMERGIRSQLSLMKALYRQSVFEVRREKGLTKESRDVNDMLILQLHNLKYEEQSLGSEIAAAQNYDHKYTHLPLLPLPSFLSLFPSHADTSEQDLMTARIEHEYQVRVKLEERRQEKLKQKQMLIAEVKKRKADLEKLDSMLEKFIADAEPIGKVLAAE</sequence>
<feature type="coiled-coil region" evidence="4">
    <location>
        <begin position="166"/>
        <end position="197"/>
    </location>
</feature>
<dbReference type="OrthoDB" id="20582at2759"/>
<comment type="subcellular location">
    <subcellularLocation>
        <location evidence="1">Nucleus</location>
    </subcellularLocation>
</comment>
<keyword evidence="4" id="KW-0175">Coiled coil</keyword>
<reference evidence="5" key="1">
    <citation type="journal article" date="2020" name="Stud. Mycol.">
        <title>101 Dothideomycetes genomes: a test case for predicting lifestyles and emergence of pathogens.</title>
        <authorList>
            <person name="Haridas S."/>
            <person name="Albert R."/>
            <person name="Binder M."/>
            <person name="Bloem J."/>
            <person name="Labutti K."/>
            <person name="Salamov A."/>
            <person name="Andreopoulos B."/>
            <person name="Baker S."/>
            <person name="Barry K."/>
            <person name="Bills G."/>
            <person name="Bluhm B."/>
            <person name="Cannon C."/>
            <person name="Castanera R."/>
            <person name="Culley D."/>
            <person name="Daum C."/>
            <person name="Ezra D."/>
            <person name="Gonzalez J."/>
            <person name="Henrissat B."/>
            <person name="Kuo A."/>
            <person name="Liang C."/>
            <person name="Lipzen A."/>
            <person name="Lutzoni F."/>
            <person name="Magnuson J."/>
            <person name="Mondo S."/>
            <person name="Nolan M."/>
            <person name="Ohm R."/>
            <person name="Pangilinan J."/>
            <person name="Park H.-J."/>
            <person name="Ramirez L."/>
            <person name="Alfaro M."/>
            <person name="Sun H."/>
            <person name="Tritt A."/>
            <person name="Yoshinaga Y."/>
            <person name="Zwiers L.-H."/>
            <person name="Turgeon B."/>
            <person name="Goodwin S."/>
            <person name="Spatafora J."/>
            <person name="Crous P."/>
            <person name="Grigoriev I."/>
        </authorList>
    </citation>
    <scope>NUCLEOTIDE SEQUENCE</scope>
    <source>
        <strain evidence="5">CBS 122681</strain>
    </source>
</reference>
<keyword evidence="3" id="KW-0539">Nucleus</keyword>
<evidence type="ECO:0000313" key="6">
    <source>
        <dbReference type="Proteomes" id="UP000799324"/>
    </source>
</evidence>
<organism evidence="5 6">
    <name type="scientific">Lophiostoma macrostomum CBS 122681</name>
    <dbReference type="NCBI Taxonomy" id="1314788"/>
    <lineage>
        <taxon>Eukaryota</taxon>
        <taxon>Fungi</taxon>
        <taxon>Dikarya</taxon>
        <taxon>Ascomycota</taxon>
        <taxon>Pezizomycotina</taxon>
        <taxon>Dothideomycetes</taxon>
        <taxon>Pleosporomycetidae</taxon>
        <taxon>Pleosporales</taxon>
        <taxon>Lophiostomataceae</taxon>
        <taxon>Lophiostoma</taxon>
    </lineage>
</organism>
<accession>A0A6A6T6Q0</accession>
<comment type="similarity">
    <text evidence="2">Belongs to the THOC5 family.</text>
</comment>
<dbReference type="Proteomes" id="UP000799324">
    <property type="component" value="Unassembled WGS sequence"/>
</dbReference>
<dbReference type="GO" id="GO:0003729">
    <property type="term" value="F:mRNA binding"/>
    <property type="evidence" value="ECO:0007669"/>
    <property type="project" value="TreeGrafter"/>
</dbReference>
<proteinExistence type="inferred from homology"/>
<dbReference type="GO" id="GO:0000445">
    <property type="term" value="C:THO complex part of transcription export complex"/>
    <property type="evidence" value="ECO:0007669"/>
    <property type="project" value="TreeGrafter"/>
</dbReference>
<evidence type="ECO:0000256" key="2">
    <source>
        <dbReference type="ARBA" id="ARBA00008044"/>
    </source>
</evidence>
<dbReference type="PANTHER" id="PTHR13375">
    <property type="entry name" value="FMS INTERACTING PROTEIN"/>
    <property type="match status" value="1"/>
</dbReference>
<dbReference type="PANTHER" id="PTHR13375:SF3">
    <property type="entry name" value="THO COMPLEX SUBUNIT 5 HOMOLOG"/>
    <property type="match status" value="1"/>
</dbReference>
<keyword evidence="6" id="KW-1185">Reference proteome</keyword>
<evidence type="ECO:0000256" key="1">
    <source>
        <dbReference type="ARBA" id="ARBA00004123"/>
    </source>
</evidence>
<dbReference type="InterPro" id="IPR019163">
    <property type="entry name" value="THO_Thoc5"/>
</dbReference>
<gene>
    <name evidence="5" type="ORF">K491DRAFT_598974</name>
</gene>
<evidence type="ECO:0000313" key="5">
    <source>
        <dbReference type="EMBL" id="KAF2655352.1"/>
    </source>
</evidence>
<dbReference type="EMBL" id="MU004350">
    <property type="protein sequence ID" value="KAF2655352.1"/>
    <property type="molecule type" value="Genomic_DNA"/>
</dbReference>
<evidence type="ECO:0000256" key="4">
    <source>
        <dbReference type="SAM" id="Coils"/>
    </source>
</evidence>
<evidence type="ECO:0008006" key="7">
    <source>
        <dbReference type="Google" id="ProtNLM"/>
    </source>
</evidence>
<dbReference type="GO" id="GO:0006406">
    <property type="term" value="P:mRNA export from nucleus"/>
    <property type="evidence" value="ECO:0007669"/>
    <property type="project" value="TreeGrafter"/>
</dbReference>